<evidence type="ECO:0000259" key="7">
    <source>
        <dbReference type="PROSITE" id="PS50888"/>
    </source>
</evidence>
<dbReference type="SMART" id="SM00353">
    <property type="entry name" value="HLH"/>
    <property type="match status" value="1"/>
</dbReference>
<feature type="region of interest" description="Disordered" evidence="6">
    <location>
        <begin position="167"/>
        <end position="202"/>
    </location>
</feature>
<keyword evidence="2" id="KW-0217">Developmental protein</keyword>
<evidence type="ECO:0000256" key="6">
    <source>
        <dbReference type="SAM" id="MobiDB-lite"/>
    </source>
</evidence>
<dbReference type="GO" id="GO:0005634">
    <property type="term" value="C:nucleus"/>
    <property type="evidence" value="ECO:0007669"/>
    <property type="project" value="UniProtKB-SubCell"/>
</dbReference>
<evidence type="ECO:0000256" key="5">
    <source>
        <dbReference type="ARBA" id="ARBA00023242"/>
    </source>
</evidence>
<dbReference type="SUPFAM" id="SSF47459">
    <property type="entry name" value="HLH, helix-loop-helix DNA-binding domain"/>
    <property type="match status" value="1"/>
</dbReference>
<comment type="caution">
    <text evidence="8">The sequence shown here is derived from an EMBL/GenBank/DDBJ whole genome shotgun (WGS) entry which is preliminary data.</text>
</comment>
<evidence type="ECO:0000313" key="8">
    <source>
        <dbReference type="EMBL" id="CAL4181623.1"/>
    </source>
</evidence>
<dbReference type="GO" id="GO:0000981">
    <property type="term" value="F:DNA-binding transcription factor activity, RNA polymerase II-specific"/>
    <property type="evidence" value="ECO:0007669"/>
    <property type="project" value="TreeGrafter"/>
</dbReference>
<sequence length="258" mass="29020">METEPPAPDSALYQQMVHAFTDAYTSAVYTTHHVRVPIPSSEYYGPLSPAATPPNSPNVPLHTDPWAHFTMPQLPQQTPSTNFPFTNFSKVYNTPVTDNYSKTSSKIVPSKLPSNSEQPKVFYNEPVHDLIVFPLTPNSVSPQVDMKSSIVPLVSIENKCEQYKTVNTSPSKITPKNKGTGRLGSRKPRSGRESTDGIRKKRRLAANARERRRMDNLNKAFDRLRTVLPQLPDDRQLSKYDALQMAQTYITTLADLLY</sequence>
<dbReference type="GO" id="GO:0007423">
    <property type="term" value="P:sensory organ development"/>
    <property type="evidence" value="ECO:0007669"/>
    <property type="project" value="TreeGrafter"/>
</dbReference>
<dbReference type="CDD" id="cd11430">
    <property type="entry name" value="bHLH_TS_ATOH1_like"/>
    <property type="match status" value="1"/>
</dbReference>
<dbReference type="AlphaFoldDB" id="A0AAV2SDQ7"/>
<comment type="subcellular location">
    <subcellularLocation>
        <location evidence="1">Nucleus</location>
    </subcellularLocation>
</comment>
<evidence type="ECO:0000256" key="1">
    <source>
        <dbReference type="ARBA" id="ARBA00004123"/>
    </source>
</evidence>
<dbReference type="GO" id="GO:0045944">
    <property type="term" value="P:positive regulation of transcription by RNA polymerase II"/>
    <property type="evidence" value="ECO:0007669"/>
    <property type="project" value="TreeGrafter"/>
</dbReference>
<keyword evidence="3" id="KW-0221">Differentiation</keyword>
<name>A0AAV2SDQ7_MEGNR</name>
<feature type="non-terminal residue" evidence="8">
    <location>
        <position position="258"/>
    </location>
</feature>
<dbReference type="GO" id="GO:0061564">
    <property type="term" value="P:axon development"/>
    <property type="evidence" value="ECO:0007669"/>
    <property type="project" value="TreeGrafter"/>
</dbReference>
<evidence type="ECO:0000313" key="9">
    <source>
        <dbReference type="Proteomes" id="UP001497623"/>
    </source>
</evidence>
<accession>A0AAV2SDQ7</accession>
<evidence type="ECO:0000256" key="4">
    <source>
        <dbReference type="ARBA" id="ARBA00022902"/>
    </source>
</evidence>
<protein>
    <recommendedName>
        <fullName evidence="7">BHLH domain-containing protein</fullName>
    </recommendedName>
</protein>
<dbReference type="InterPro" id="IPR036638">
    <property type="entry name" value="HLH_DNA-bd_sf"/>
</dbReference>
<evidence type="ECO:0000256" key="3">
    <source>
        <dbReference type="ARBA" id="ARBA00022782"/>
    </source>
</evidence>
<dbReference type="EMBL" id="CAXKWB010059153">
    <property type="protein sequence ID" value="CAL4181623.1"/>
    <property type="molecule type" value="Genomic_DNA"/>
</dbReference>
<dbReference type="Gene3D" id="4.10.280.10">
    <property type="entry name" value="Helix-loop-helix DNA-binding domain"/>
    <property type="match status" value="1"/>
</dbReference>
<dbReference type="GO" id="GO:0046983">
    <property type="term" value="F:protein dimerization activity"/>
    <property type="evidence" value="ECO:0007669"/>
    <property type="project" value="InterPro"/>
</dbReference>
<dbReference type="InterPro" id="IPR050359">
    <property type="entry name" value="bHLH_transcription_factors"/>
</dbReference>
<dbReference type="PROSITE" id="PS50888">
    <property type="entry name" value="BHLH"/>
    <property type="match status" value="1"/>
</dbReference>
<keyword evidence="5" id="KW-0539">Nucleus</keyword>
<dbReference type="Proteomes" id="UP001497623">
    <property type="component" value="Unassembled WGS sequence"/>
</dbReference>
<dbReference type="Pfam" id="PF00010">
    <property type="entry name" value="HLH"/>
    <property type="match status" value="1"/>
</dbReference>
<dbReference type="PANTHER" id="PTHR19290">
    <property type="entry name" value="BASIC HELIX-LOOP-HELIX PROTEIN NEUROGENIN-RELATED"/>
    <property type="match status" value="1"/>
</dbReference>
<dbReference type="InterPro" id="IPR011598">
    <property type="entry name" value="bHLH_dom"/>
</dbReference>
<organism evidence="8 9">
    <name type="scientific">Meganyctiphanes norvegica</name>
    <name type="common">Northern krill</name>
    <name type="synonym">Thysanopoda norvegica</name>
    <dbReference type="NCBI Taxonomy" id="48144"/>
    <lineage>
        <taxon>Eukaryota</taxon>
        <taxon>Metazoa</taxon>
        <taxon>Ecdysozoa</taxon>
        <taxon>Arthropoda</taxon>
        <taxon>Crustacea</taxon>
        <taxon>Multicrustacea</taxon>
        <taxon>Malacostraca</taxon>
        <taxon>Eumalacostraca</taxon>
        <taxon>Eucarida</taxon>
        <taxon>Euphausiacea</taxon>
        <taxon>Euphausiidae</taxon>
        <taxon>Meganyctiphanes</taxon>
    </lineage>
</organism>
<proteinExistence type="predicted"/>
<reference evidence="8 9" key="1">
    <citation type="submission" date="2024-05" db="EMBL/GenBank/DDBJ databases">
        <authorList>
            <person name="Wallberg A."/>
        </authorList>
    </citation>
    <scope>NUCLEOTIDE SEQUENCE [LARGE SCALE GENOMIC DNA]</scope>
</reference>
<keyword evidence="9" id="KW-1185">Reference proteome</keyword>
<gene>
    <name evidence="8" type="ORF">MNOR_LOCUS35438</name>
</gene>
<feature type="domain" description="BHLH" evidence="7">
    <location>
        <begin position="201"/>
        <end position="253"/>
    </location>
</feature>
<dbReference type="GO" id="GO:0070888">
    <property type="term" value="F:E-box binding"/>
    <property type="evidence" value="ECO:0007669"/>
    <property type="project" value="TreeGrafter"/>
</dbReference>
<keyword evidence="4" id="KW-0524">Neurogenesis</keyword>
<evidence type="ECO:0000256" key="2">
    <source>
        <dbReference type="ARBA" id="ARBA00022473"/>
    </source>
</evidence>
<dbReference type="PANTHER" id="PTHR19290:SF162">
    <property type="entry name" value="TRANSCRIPTION FACTOR ATOH7"/>
    <property type="match status" value="1"/>
</dbReference>